<gene>
    <name evidence="1" type="ORF">R5R35_008940</name>
    <name evidence="2" type="ORF">R5R35_012694</name>
</gene>
<dbReference type="EMBL" id="JAZDUA010000859">
    <property type="protein sequence ID" value="KAK7789007.1"/>
    <property type="molecule type" value="Genomic_DNA"/>
</dbReference>
<dbReference type="Proteomes" id="UP001378592">
    <property type="component" value="Unassembled WGS sequence"/>
</dbReference>
<comment type="caution">
    <text evidence="2">The sequence shown here is derived from an EMBL/GenBank/DDBJ whole genome shotgun (WGS) entry which is preliminary data.</text>
</comment>
<evidence type="ECO:0000313" key="3">
    <source>
        <dbReference type="Proteomes" id="UP001378592"/>
    </source>
</evidence>
<organism evidence="2 3">
    <name type="scientific">Gryllus longicercus</name>
    <dbReference type="NCBI Taxonomy" id="2509291"/>
    <lineage>
        <taxon>Eukaryota</taxon>
        <taxon>Metazoa</taxon>
        <taxon>Ecdysozoa</taxon>
        <taxon>Arthropoda</taxon>
        <taxon>Hexapoda</taxon>
        <taxon>Insecta</taxon>
        <taxon>Pterygota</taxon>
        <taxon>Neoptera</taxon>
        <taxon>Polyneoptera</taxon>
        <taxon>Orthoptera</taxon>
        <taxon>Ensifera</taxon>
        <taxon>Gryllidea</taxon>
        <taxon>Grylloidea</taxon>
        <taxon>Gryllidae</taxon>
        <taxon>Gryllinae</taxon>
        <taxon>Gryllus</taxon>
    </lineage>
</organism>
<dbReference type="EMBL" id="JAZDUA010001004">
    <property type="protein sequence ID" value="KAK7788599.1"/>
    <property type="molecule type" value="Genomic_DNA"/>
</dbReference>
<accession>A0AAN9YYU4</accession>
<name>A0AAN9YYU4_9ORTH</name>
<evidence type="ECO:0000313" key="2">
    <source>
        <dbReference type="EMBL" id="KAK7789007.1"/>
    </source>
</evidence>
<keyword evidence="3" id="KW-1185">Reference proteome</keyword>
<dbReference type="AlphaFoldDB" id="A0AAN9YYU4"/>
<evidence type="ECO:0000313" key="1">
    <source>
        <dbReference type="EMBL" id="KAK7788599.1"/>
    </source>
</evidence>
<proteinExistence type="predicted"/>
<sequence length="189" mass="21738">MADFLKELKDHATSFHKDIKHLERAFSSPWTFYGTVSRSAEANVFLKKELKCITNMHSCIGEQIQEMEDRISDTNQLLQQVESASEDLNSITKLLEACGFTFSEEKEISGCNEENQRIDIAKGNDENVYEREQSEDPGEEYVLSYVAGNEKCEEFLESTEKYLVDNNIDLDDIVTPYFQRNSLYCGKKT</sequence>
<protein>
    <submittedName>
        <fullName evidence="2">Uncharacterized protein</fullName>
    </submittedName>
</protein>
<reference evidence="2 3" key="1">
    <citation type="submission" date="2024-03" db="EMBL/GenBank/DDBJ databases">
        <title>The genome assembly and annotation of the cricket Gryllus longicercus Weissman &amp; Gray.</title>
        <authorList>
            <person name="Szrajer S."/>
            <person name="Gray D."/>
            <person name="Ylla G."/>
        </authorList>
    </citation>
    <scope>NUCLEOTIDE SEQUENCE [LARGE SCALE GENOMIC DNA]</scope>
    <source>
        <strain evidence="2">DAG 2021-001</strain>
        <tissue evidence="2">Whole body minus gut</tissue>
    </source>
</reference>